<protein>
    <submittedName>
        <fullName evidence="1">Uncharacterized protein</fullName>
    </submittedName>
</protein>
<accession>A0A392WAN5</accession>
<proteinExistence type="predicted"/>
<evidence type="ECO:0000313" key="1">
    <source>
        <dbReference type="EMBL" id="MCI96849.1"/>
    </source>
</evidence>
<organism evidence="1 2">
    <name type="scientific">Trifolium medium</name>
    <dbReference type="NCBI Taxonomy" id="97028"/>
    <lineage>
        <taxon>Eukaryota</taxon>
        <taxon>Viridiplantae</taxon>
        <taxon>Streptophyta</taxon>
        <taxon>Embryophyta</taxon>
        <taxon>Tracheophyta</taxon>
        <taxon>Spermatophyta</taxon>
        <taxon>Magnoliopsida</taxon>
        <taxon>eudicotyledons</taxon>
        <taxon>Gunneridae</taxon>
        <taxon>Pentapetalae</taxon>
        <taxon>rosids</taxon>
        <taxon>fabids</taxon>
        <taxon>Fabales</taxon>
        <taxon>Fabaceae</taxon>
        <taxon>Papilionoideae</taxon>
        <taxon>50 kb inversion clade</taxon>
        <taxon>NPAAA clade</taxon>
        <taxon>Hologalegina</taxon>
        <taxon>IRL clade</taxon>
        <taxon>Trifolieae</taxon>
        <taxon>Trifolium</taxon>
    </lineage>
</organism>
<dbReference type="Proteomes" id="UP000265520">
    <property type="component" value="Unassembled WGS sequence"/>
</dbReference>
<comment type="caution">
    <text evidence="1">The sequence shown here is derived from an EMBL/GenBank/DDBJ whole genome shotgun (WGS) entry which is preliminary data.</text>
</comment>
<reference evidence="1 2" key="1">
    <citation type="journal article" date="2018" name="Front. Plant Sci.">
        <title>Red Clover (Trifolium pratense) and Zigzag Clover (T. medium) - A Picture of Genomic Similarities and Differences.</title>
        <authorList>
            <person name="Dluhosova J."/>
            <person name="Istvanek J."/>
            <person name="Nedelnik J."/>
            <person name="Repkova J."/>
        </authorList>
    </citation>
    <scope>NUCLEOTIDE SEQUENCE [LARGE SCALE GENOMIC DNA]</scope>
    <source>
        <strain evidence="2">cv. 10/8</strain>
        <tissue evidence="1">Leaf</tissue>
    </source>
</reference>
<name>A0A392WAN5_9FABA</name>
<feature type="non-terminal residue" evidence="1">
    <location>
        <position position="48"/>
    </location>
</feature>
<keyword evidence="2" id="KW-1185">Reference proteome</keyword>
<sequence length="48" mass="5389">MLAKIFLLWVLVASTAFLVSLVPAAAWGIQVLTNSRSFLLVRLRLYLI</sequence>
<dbReference type="AlphaFoldDB" id="A0A392WAN5"/>
<dbReference type="EMBL" id="LXQA011425843">
    <property type="protein sequence ID" value="MCI96849.1"/>
    <property type="molecule type" value="Genomic_DNA"/>
</dbReference>
<evidence type="ECO:0000313" key="2">
    <source>
        <dbReference type="Proteomes" id="UP000265520"/>
    </source>
</evidence>